<dbReference type="Pfam" id="PF13704">
    <property type="entry name" value="Glyco_tranf_2_4"/>
    <property type="match status" value="1"/>
</dbReference>
<dbReference type="STRING" id="92487.SAMN02745130_03921"/>
<evidence type="ECO:0000313" key="2">
    <source>
        <dbReference type="Proteomes" id="UP000190460"/>
    </source>
</evidence>
<dbReference type="RefSeq" id="WP_159448689.1">
    <property type="nucleotide sequence ID" value="NZ_FUYB01000038.1"/>
</dbReference>
<keyword evidence="1" id="KW-0808">Transferase</keyword>
<dbReference type="EMBL" id="FUYB01000038">
    <property type="protein sequence ID" value="SKA96795.1"/>
    <property type="molecule type" value="Genomic_DNA"/>
</dbReference>
<dbReference type="GO" id="GO:0016740">
    <property type="term" value="F:transferase activity"/>
    <property type="evidence" value="ECO:0007669"/>
    <property type="project" value="UniProtKB-KW"/>
</dbReference>
<dbReference type="OrthoDB" id="3760425at2"/>
<protein>
    <submittedName>
        <fullName evidence="1">Glycosyl transferase family 2</fullName>
    </submittedName>
</protein>
<organism evidence="1 2">
    <name type="scientific">Thiothrix eikelboomii</name>
    <dbReference type="NCBI Taxonomy" id="92487"/>
    <lineage>
        <taxon>Bacteria</taxon>
        <taxon>Pseudomonadati</taxon>
        <taxon>Pseudomonadota</taxon>
        <taxon>Gammaproteobacteria</taxon>
        <taxon>Thiotrichales</taxon>
        <taxon>Thiotrichaceae</taxon>
        <taxon>Thiothrix</taxon>
    </lineage>
</organism>
<dbReference type="AlphaFoldDB" id="A0A1T4Y6B0"/>
<evidence type="ECO:0000313" key="1">
    <source>
        <dbReference type="EMBL" id="SKA96795.1"/>
    </source>
</evidence>
<reference evidence="1 2" key="1">
    <citation type="submission" date="2017-02" db="EMBL/GenBank/DDBJ databases">
        <authorList>
            <person name="Peterson S.W."/>
        </authorList>
    </citation>
    <scope>NUCLEOTIDE SEQUENCE [LARGE SCALE GENOMIC DNA]</scope>
    <source>
        <strain evidence="1 2">ATCC 49788</strain>
    </source>
</reference>
<accession>A0A1T4Y6B0</accession>
<sequence length="458" mass="53332">MSQTFKIKLAAIAKDEGYYLPLWVYHHLQFGFDVLDIRINDTTDNSIRILEKLKAHYGERLRYSYADQEMEFCRLKNINFQAYIYTQIHEETLKEDFTHLLFLDLDEYWCSANFSNTLKDYLGELAACDVCMFQWLMDQPKVQRSLEDFSFQAVMLGQKNKHVKSLINMQAPLVAIRIHNAIIKQGKYRLADQTLIQFAEEDRVRATIPNDIFEQQCLKLEDYFIYHQVFRSQDEYLASLLRGNKQNGDDSLLKTNRMGYLANRPEAFNLTWALDEALLAEYKRGYLALIADLKPELEEAKRFVLARKDKLLALLNTDTFMQQIHANKLRGISESIYQAKLIKPKIRSKISQLAFDELNLVCSFNCEIISAVETYQLQITQGFRQILVAADIVLVSQQRLGERVSKTFEITIKLKELNYLVYNNQPPFCLVANLADELIVLERVSFRSIAPILASHVR</sequence>
<proteinExistence type="predicted"/>
<name>A0A1T4Y6B0_9GAMM</name>
<gene>
    <name evidence="1" type="ORF">SAMN02745130_03921</name>
</gene>
<dbReference type="Proteomes" id="UP000190460">
    <property type="component" value="Unassembled WGS sequence"/>
</dbReference>
<keyword evidence="2" id="KW-1185">Reference proteome</keyword>